<feature type="compositionally biased region" description="Low complexity" evidence="1">
    <location>
        <begin position="118"/>
        <end position="129"/>
    </location>
</feature>
<name>J9B167_WUCBA</name>
<feature type="region of interest" description="Disordered" evidence="1">
    <location>
        <begin position="49"/>
        <end position="129"/>
    </location>
</feature>
<evidence type="ECO:0000313" key="6">
    <source>
        <dbReference type="Proteomes" id="UP000270924"/>
    </source>
</evidence>
<accession>J9B167</accession>
<proteinExistence type="predicted"/>
<dbReference type="Proteomes" id="UP000004810">
    <property type="component" value="Unassembled WGS sequence"/>
</dbReference>
<feature type="signal peptide" evidence="2">
    <location>
        <begin position="1"/>
        <end position="17"/>
    </location>
</feature>
<sequence>MAYILLFIFLSLHFTSAQLTSDPGLAFEVIGAEAQDDKVNVTEYNDQKATANDQPNVAHQHDHHGGDEAIKEHGKSEPKLLRVRATVEDEQTRQNETETAENHPKEVKAQKDEKPEITTATETVTTKLP</sequence>
<evidence type="ECO:0000313" key="4">
    <source>
        <dbReference type="EMBL" id="VDM12540.1"/>
    </source>
</evidence>
<evidence type="ECO:0000256" key="2">
    <source>
        <dbReference type="SAM" id="SignalP"/>
    </source>
</evidence>
<evidence type="ECO:0000313" key="3">
    <source>
        <dbReference type="EMBL" id="EJW80610.1"/>
    </source>
</evidence>
<keyword evidence="2" id="KW-0732">Signal</keyword>
<feature type="compositionally biased region" description="Basic and acidic residues" evidence="1">
    <location>
        <begin position="59"/>
        <end position="116"/>
    </location>
</feature>
<dbReference type="Proteomes" id="UP000270924">
    <property type="component" value="Unassembled WGS sequence"/>
</dbReference>
<evidence type="ECO:0000256" key="1">
    <source>
        <dbReference type="SAM" id="MobiDB-lite"/>
    </source>
</evidence>
<dbReference type="AlphaFoldDB" id="J9B167"/>
<protein>
    <submittedName>
        <fullName evidence="3">Uncharacterized protein</fullName>
    </submittedName>
</protein>
<reference evidence="5" key="1">
    <citation type="submission" date="2012-08" db="EMBL/GenBank/DDBJ databases">
        <title>The Genome Sequence of Wuchereria bancrofti.</title>
        <authorList>
            <person name="Nutman T.B."/>
            <person name="Fink D.L."/>
            <person name="Russ C."/>
            <person name="Young S."/>
            <person name="Zeng Q."/>
            <person name="Koehrsen M."/>
            <person name="Alvarado L."/>
            <person name="Berlin A."/>
            <person name="Chapman S.B."/>
            <person name="Chen Z."/>
            <person name="Freedman E."/>
            <person name="Gellesch M."/>
            <person name="Goldberg J."/>
            <person name="Griggs A."/>
            <person name="Gujja S."/>
            <person name="Heilman E.R."/>
            <person name="Heiman D."/>
            <person name="Hepburn T."/>
            <person name="Howarth C."/>
            <person name="Jen D."/>
            <person name="Larson L."/>
            <person name="Lewis B."/>
            <person name="Mehta T."/>
            <person name="Park D."/>
            <person name="Pearson M."/>
            <person name="Roberts A."/>
            <person name="Saif S."/>
            <person name="Shea T."/>
            <person name="Shenoy N."/>
            <person name="Sisk P."/>
            <person name="Stolte C."/>
            <person name="Sykes S."/>
            <person name="Walk T."/>
            <person name="White J."/>
            <person name="Yandava C."/>
            <person name="Haas B."/>
            <person name="Henn M.R."/>
            <person name="Nusbaum C."/>
            <person name="Birren B."/>
        </authorList>
    </citation>
    <scope>NUCLEOTIDE SEQUENCE [LARGE SCALE GENOMIC DNA]</scope>
    <source>
        <strain evidence="5">NA</strain>
    </source>
</reference>
<gene>
    <name evidence="4" type="ORF">WBA_LOCUS5926</name>
    <name evidence="3" type="ORF">WUBG_08482</name>
</gene>
<keyword evidence="6" id="KW-1185">Reference proteome</keyword>
<dbReference type="OMA" id="THDKETT"/>
<reference evidence="4 6" key="3">
    <citation type="submission" date="2018-11" db="EMBL/GenBank/DDBJ databases">
        <authorList>
            <consortium name="Pathogen Informatics"/>
        </authorList>
    </citation>
    <scope>NUCLEOTIDE SEQUENCE [LARGE SCALE GENOMIC DNA]</scope>
</reference>
<reference evidence="3" key="2">
    <citation type="submission" date="2012-08" db="EMBL/GenBank/DDBJ databases">
        <title>The Genome Sequence of Wuchereria bancrofti.</title>
        <authorList>
            <consortium name="The Broad Institute Genome Sequencing Platform"/>
            <consortium name="Broad Institute Genome Sequencing Center for Infectious Disease"/>
            <person name="Nutman T.B."/>
            <person name="Fink D.L."/>
            <person name="Russ C."/>
            <person name="Young S."/>
            <person name="Zeng Q."/>
            <person name="Koehrsen M."/>
            <person name="Alvarado L."/>
            <person name="Berlin A."/>
            <person name="Borenstein D."/>
            <person name="Chapman S.B."/>
            <person name="Chen Z."/>
            <person name="Engels R."/>
            <person name="Freedman E."/>
            <person name="Gellesch M."/>
            <person name="Goldberg J."/>
            <person name="Griggs A."/>
            <person name="Gujja S."/>
            <person name="Heilman E.R."/>
            <person name="Heiman D."/>
            <person name="Hepburn T."/>
            <person name="Howarth C."/>
            <person name="Jen D."/>
            <person name="Larson L."/>
            <person name="Lewis B."/>
            <person name="Mehta T."/>
            <person name="Park D."/>
            <person name="Pearson M."/>
            <person name="Richards J."/>
            <person name="Roberts A."/>
            <person name="Saif S."/>
            <person name="Shea T."/>
            <person name="Shenoy N."/>
            <person name="Sisk P."/>
            <person name="Stolte C."/>
            <person name="Sykes S."/>
            <person name="Walk T."/>
            <person name="White J."/>
            <person name="Yandava C."/>
            <person name="Haas B."/>
            <person name="Henn M.R."/>
            <person name="Nusbaum C."/>
            <person name="Birren B."/>
        </authorList>
    </citation>
    <scope>NUCLEOTIDE SEQUENCE</scope>
</reference>
<dbReference type="OrthoDB" id="10444047at2759"/>
<dbReference type="InParanoid" id="J9B167"/>
<dbReference type="EMBL" id="ADBV01004346">
    <property type="protein sequence ID" value="EJW80610.1"/>
    <property type="molecule type" value="Genomic_DNA"/>
</dbReference>
<dbReference type="EMBL" id="UYWW01003198">
    <property type="protein sequence ID" value="VDM12540.1"/>
    <property type="molecule type" value="Genomic_DNA"/>
</dbReference>
<evidence type="ECO:0000313" key="5">
    <source>
        <dbReference type="Proteomes" id="UP000004810"/>
    </source>
</evidence>
<feature type="chain" id="PRO_5036439897" evidence="2">
    <location>
        <begin position="18"/>
        <end position="129"/>
    </location>
</feature>
<organism evidence="3 5">
    <name type="scientific">Wuchereria bancrofti</name>
    <dbReference type="NCBI Taxonomy" id="6293"/>
    <lineage>
        <taxon>Eukaryota</taxon>
        <taxon>Metazoa</taxon>
        <taxon>Ecdysozoa</taxon>
        <taxon>Nematoda</taxon>
        <taxon>Chromadorea</taxon>
        <taxon>Rhabditida</taxon>
        <taxon>Spirurina</taxon>
        <taxon>Spiruromorpha</taxon>
        <taxon>Filarioidea</taxon>
        <taxon>Onchocercidae</taxon>
        <taxon>Wuchereria</taxon>
    </lineage>
</organism>